<feature type="domain" description="Helicase-associated" evidence="1">
    <location>
        <begin position="64"/>
        <end position="124"/>
    </location>
</feature>
<keyword evidence="3" id="KW-1185">Reference proteome</keyword>
<organism evidence="2 3">
    <name type="scientific">Fragilariopsis cylindrus CCMP1102</name>
    <dbReference type="NCBI Taxonomy" id="635003"/>
    <lineage>
        <taxon>Eukaryota</taxon>
        <taxon>Sar</taxon>
        <taxon>Stramenopiles</taxon>
        <taxon>Ochrophyta</taxon>
        <taxon>Bacillariophyta</taxon>
        <taxon>Bacillariophyceae</taxon>
        <taxon>Bacillariophycidae</taxon>
        <taxon>Bacillariales</taxon>
        <taxon>Bacillariaceae</taxon>
        <taxon>Fragilariopsis</taxon>
    </lineage>
</organism>
<dbReference type="InParanoid" id="A0A1E7FTR8"/>
<dbReference type="InterPro" id="IPR005114">
    <property type="entry name" value="Helicase_assoc"/>
</dbReference>
<accession>A0A1E7FTR8</accession>
<dbReference type="Proteomes" id="UP000095751">
    <property type="component" value="Unassembled WGS sequence"/>
</dbReference>
<dbReference type="Pfam" id="PF03457">
    <property type="entry name" value="HA"/>
    <property type="match status" value="3"/>
</dbReference>
<sequence length="196" mass="23719">MVEYKNQHGNTIVPQRYDEDPKLGIWVSKQRCLYKTDKLNPNRVDLLKSIDFEWNGAGKGIDNEKWMNMFQKLVEYKEQHKNTLVPQRYDEDPKLGRWVIRQRNYYRVDKLLPNRYALLKSIDFTGDTRGKVDYEKWTSMFQRLVEYKKEHKNTKVPQQYDEDPKLGMWVHTQRSNYQKDKLLPKRLVLLNSIDFT</sequence>
<feature type="domain" description="Helicase-associated" evidence="1">
    <location>
        <begin position="2"/>
        <end position="52"/>
    </location>
</feature>
<dbReference type="KEGG" id="fcy:FRACYDRAFT_181085"/>
<dbReference type="AlphaFoldDB" id="A0A1E7FTR8"/>
<evidence type="ECO:0000313" key="2">
    <source>
        <dbReference type="EMBL" id="OEU21562.1"/>
    </source>
</evidence>
<dbReference type="PANTHER" id="PTHR33418:SF1">
    <property type="entry name" value="HELICASE-ASSOCIATED DOMAIN-CONTAINING PROTEIN"/>
    <property type="match status" value="1"/>
</dbReference>
<reference evidence="2 3" key="1">
    <citation type="submission" date="2016-09" db="EMBL/GenBank/DDBJ databases">
        <title>Extensive genetic diversity and differential bi-allelic expression allows diatom success in the polar Southern Ocean.</title>
        <authorList>
            <consortium name="DOE Joint Genome Institute"/>
            <person name="Mock T."/>
            <person name="Otillar R.P."/>
            <person name="Strauss J."/>
            <person name="Dupont C."/>
            <person name="Frickenhaus S."/>
            <person name="Maumus F."/>
            <person name="Mcmullan M."/>
            <person name="Sanges R."/>
            <person name="Schmutz J."/>
            <person name="Toseland A."/>
            <person name="Valas R."/>
            <person name="Veluchamy A."/>
            <person name="Ward B.J."/>
            <person name="Allen A."/>
            <person name="Barry K."/>
            <person name="Falciatore A."/>
            <person name="Ferrante M."/>
            <person name="Fortunato A.E."/>
            <person name="Gloeckner G."/>
            <person name="Gruber A."/>
            <person name="Hipkin R."/>
            <person name="Janech M."/>
            <person name="Kroth P."/>
            <person name="Leese F."/>
            <person name="Lindquist E."/>
            <person name="Lyon B.R."/>
            <person name="Martin J."/>
            <person name="Mayer C."/>
            <person name="Parker M."/>
            <person name="Quesneville H."/>
            <person name="Raymond J."/>
            <person name="Uhlig C."/>
            <person name="Valentin K.U."/>
            <person name="Worden A.Z."/>
            <person name="Armbrust E.V."/>
            <person name="Bowler C."/>
            <person name="Green B."/>
            <person name="Moulton V."/>
            <person name="Van Oosterhout C."/>
            <person name="Grigoriev I."/>
        </authorList>
    </citation>
    <scope>NUCLEOTIDE SEQUENCE [LARGE SCALE GENOMIC DNA]</scope>
    <source>
        <strain evidence="2 3">CCMP1102</strain>
    </source>
</reference>
<gene>
    <name evidence="2" type="ORF">FRACYDRAFT_181085</name>
</gene>
<proteinExistence type="predicted"/>
<dbReference type="Gene3D" id="6.10.140.530">
    <property type="match status" value="3"/>
</dbReference>
<dbReference type="PANTHER" id="PTHR33418">
    <property type="entry name" value="HELICASE-ASSOCIATED"/>
    <property type="match status" value="1"/>
</dbReference>
<dbReference type="EMBL" id="KV784354">
    <property type="protein sequence ID" value="OEU21562.1"/>
    <property type="molecule type" value="Genomic_DNA"/>
</dbReference>
<evidence type="ECO:0000313" key="3">
    <source>
        <dbReference type="Proteomes" id="UP000095751"/>
    </source>
</evidence>
<dbReference type="OrthoDB" id="46808at2759"/>
<protein>
    <recommendedName>
        <fullName evidence="1">Helicase-associated domain-containing protein</fullName>
    </recommendedName>
</protein>
<name>A0A1E7FTR8_9STRA</name>
<evidence type="ECO:0000259" key="1">
    <source>
        <dbReference type="Pfam" id="PF03457"/>
    </source>
</evidence>
<feature type="domain" description="Helicase-associated" evidence="1">
    <location>
        <begin position="135"/>
        <end position="195"/>
    </location>
</feature>